<proteinExistence type="inferred from homology"/>
<evidence type="ECO:0000256" key="5">
    <source>
        <dbReference type="ARBA" id="ARBA00022692"/>
    </source>
</evidence>
<dbReference type="InterPro" id="IPR043429">
    <property type="entry name" value="ArtM/GltK/GlnP/TcyL/YhdX-like"/>
</dbReference>
<evidence type="ECO:0000256" key="9">
    <source>
        <dbReference type="RuleBase" id="RU363032"/>
    </source>
</evidence>
<dbReference type="Gene3D" id="1.10.3720.10">
    <property type="entry name" value="MetI-like"/>
    <property type="match status" value="1"/>
</dbReference>
<evidence type="ECO:0000256" key="1">
    <source>
        <dbReference type="ARBA" id="ARBA00004429"/>
    </source>
</evidence>
<accession>A0A1M7U8V7</accession>
<dbReference type="OrthoDB" id="9815029at2"/>
<evidence type="ECO:0000256" key="4">
    <source>
        <dbReference type="ARBA" id="ARBA00022475"/>
    </source>
</evidence>
<name>A0A1M7U8V7_9BRAD</name>
<dbReference type="PANTHER" id="PTHR30614:SF0">
    <property type="entry name" value="L-CYSTINE TRANSPORT SYSTEM PERMEASE PROTEIN TCYL"/>
    <property type="match status" value="1"/>
</dbReference>
<dbReference type="GO" id="GO:0043190">
    <property type="term" value="C:ATP-binding cassette (ABC) transporter complex"/>
    <property type="evidence" value="ECO:0007669"/>
    <property type="project" value="InterPro"/>
</dbReference>
<keyword evidence="4" id="KW-1003">Cell membrane</keyword>
<feature type="transmembrane region" description="Helical" evidence="9">
    <location>
        <begin position="180"/>
        <end position="200"/>
    </location>
</feature>
<dbReference type="EMBL" id="LT670849">
    <property type="protein sequence ID" value="SHN79469.1"/>
    <property type="molecule type" value="Genomic_DNA"/>
</dbReference>
<gene>
    <name evidence="11" type="ORF">SAMN05444170_4031</name>
</gene>
<comment type="similarity">
    <text evidence="2">Belongs to the binding-protein-dependent transport system permease family. HisMQ subfamily.</text>
</comment>
<keyword evidence="7 9" id="KW-1133">Transmembrane helix</keyword>
<dbReference type="PROSITE" id="PS50928">
    <property type="entry name" value="ABC_TM1"/>
    <property type="match status" value="1"/>
</dbReference>
<dbReference type="Proteomes" id="UP000184096">
    <property type="component" value="Chromosome I"/>
</dbReference>
<feature type="transmembrane region" description="Helical" evidence="9">
    <location>
        <begin position="48"/>
        <end position="72"/>
    </location>
</feature>
<keyword evidence="6" id="KW-0029">Amino-acid transport</keyword>
<keyword evidence="5 9" id="KW-0812">Transmembrane</keyword>
<dbReference type="SUPFAM" id="SSF161098">
    <property type="entry name" value="MetI-like"/>
    <property type="match status" value="1"/>
</dbReference>
<dbReference type="NCBIfam" id="TIGR01726">
    <property type="entry name" value="HEQRo_perm_3TM"/>
    <property type="match status" value="1"/>
</dbReference>
<feature type="domain" description="ABC transmembrane type-1" evidence="10">
    <location>
        <begin position="13"/>
        <end position="198"/>
    </location>
</feature>
<evidence type="ECO:0000256" key="6">
    <source>
        <dbReference type="ARBA" id="ARBA00022970"/>
    </source>
</evidence>
<evidence type="ECO:0000256" key="8">
    <source>
        <dbReference type="ARBA" id="ARBA00023136"/>
    </source>
</evidence>
<protein>
    <submittedName>
        <fullName evidence="11">Amino acid ABC transporter membrane protein 1, PAAT family</fullName>
    </submittedName>
</protein>
<comment type="subcellular location">
    <subcellularLocation>
        <location evidence="1">Cell inner membrane</location>
        <topology evidence="1">Multi-pass membrane protein</topology>
    </subcellularLocation>
    <subcellularLocation>
        <location evidence="9">Cell membrane</location>
        <topology evidence="9">Multi-pass membrane protein</topology>
    </subcellularLocation>
</comment>
<evidence type="ECO:0000256" key="2">
    <source>
        <dbReference type="ARBA" id="ARBA00010072"/>
    </source>
</evidence>
<dbReference type="InterPro" id="IPR010065">
    <property type="entry name" value="AA_ABC_transptr_permease_3TM"/>
</dbReference>
<dbReference type="CDD" id="cd06261">
    <property type="entry name" value="TM_PBP2"/>
    <property type="match status" value="1"/>
</dbReference>
<feature type="transmembrane region" description="Helical" evidence="9">
    <location>
        <begin position="6"/>
        <end position="36"/>
    </location>
</feature>
<keyword evidence="8 9" id="KW-0472">Membrane</keyword>
<evidence type="ECO:0000256" key="7">
    <source>
        <dbReference type="ARBA" id="ARBA00022989"/>
    </source>
</evidence>
<dbReference type="GO" id="GO:0015184">
    <property type="term" value="F:L-cystine transmembrane transporter activity"/>
    <property type="evidence" value="ECO:0007669"/>
    <property type="project" value="TreeGrafter"/>
</dbReference>
<evidence type="ECO:0000256" key="3">
    <source>
        <dbReference type="ARBA" id="ARBA00022448"/>
    </source>
</evidence>
<dbReference type="AlphaFoldDB" id="A0A1M7U8V7"/>
<dbReference type="InterPro" id="IPR035906">
    <property type="entry name" value="MetI-like_sf"/>
</dbReference>
<evidence type="ECO:0000313" key="11">
    <source>
        <dbReference type="EMBL" id="SHN79469.1"/>
    </source>
</evidence>
<dbReference type="InterPro" id="IPR000515">
    <property type="entry name" value="MetI-like"/>
</dbReference>
<dbReference type="RefSeq" id="WP_072820370.1">
    <property type="nucleotide sequence ID" value="NZ_LT670849.1"/>
</dbReference>
<evidence type="ECO:0000313" key="12">
    <source>
        <dbReference type="Proteomes" id="UP000184096"/>
    </source>
</evidence>
<sequence>MRAVDYLALLAGAGNTIAISAIAIVLGSPLGLMLALVRWAKIPGLDGLVAVLVSLLRATPSVTLMLLVYFALPVLGIELPRVVAAVATLALGSMAYNCEIWRGALLAFPKDQLEAAKAFGMRRHLRFRQIVLPQLLRSALPALVNEMTLLVKVSPAIAVIGVADVTRAAVRIGAATYEPVPPFTVALIIYLAIIGVLVLAQRLFENRQLAGNAI</sequence>
<reference evidence="12" key="1">
    <citation type="submission" date="2016-11" db="EMBL/GenBank/DDBJ databases">
        <authorList>
            <person name="Varghese N."/>
            <person name="Submissions S."/>
        </authorList>
    </citation>
    <scope>NUCLEOTIDE SEQUENCE [LARGE SCALE GENOMIC DNA]</scope>
    <source>
        <strain evidence="12">GAS401</strain>
    </source>
</reference>
<keyword evidence="3 9" id="KW-0813">Transport</keyword>
<organism evidence="11 12">
    <name type="scientific">Bradyrhizobium erythrophlei</name>
    <dbReference type="NCBI Taxonomy" id="1437360"/>
    <lineage>
        <taxon>Bacteria</taxon>
        <taxon>Pseudomonadati</taxon>
        <taxon>Pseudomonadota</taxon>
        <taxon>Alphaproteobacteria</taxon>
        <taxon>Hyphomicrobiales</taxon>
        <taxon>Nitrobacteraceae</taxon>
        <taxon>Bradyrhizobium</taxon>
    </lineage>
</organism>
<dbReference type="Pfam" id="PF00528">
    <property type="entry name" value="BPD_transp_1"/>
    <property type="match status" value="1"/>
</dbReference>
<dbReference type="PANTHER" id="PTHR30614">
    <property type="entry name" value="MEMBRANE COMPONENT OF AMINO ACID ABC TRANSPORTER"/>
    <property type="match status" value="1"/>
</dbReference>
<keyword evidence="12" id="KW-1185">Reference proteome</keyword>
<evidence type="ECO:0000259" key="10">
    <source>
        <dbReference type="PROSITE" id="PS50928"/>
    </source>
</evidence>